<dbReference type="GeneTree" id="ENSGT00730000113898"/>
<dbReference type="AlphaFoldDB" id="A0A3B4F8I3"/>
<feature type="compositionally biased region" description="Gly residues" evidence="1">
    <location>
        <begin position="59"/>
        <end position="81"/>
    </location>
</feature>
<reference evidence="2" key="1">
    <citation type="submission" date="2023-09" db="UniProtKB">
        <authorList>
            <consortium name="Ensembl"/>
        </authorList>
    </citation>
    <scope>IDENTIFICATION</scope>
</reference>
<dbReference type="InterPro" id="IPR028265">
    <property type="entry name" value="TTDN1/SICKLE"/>
</dbReference>
<accession>A0A3B4F8I3</accession>
<name>A0A3B4F8I3_9CICH</name>
<sequence length="171" mass="18492">MFRAPDRHQRSPGAPRPASGWGFPRSPYGGSSRSYSPYSSGSPGYSPGSNRGYRDGSPAGFGNGSGGFGDTFGSGSRGFGGPMRRRGDGFRRPQSLSPTSAPNFKVRIRGWIRTGNAPVQKYFSPSMMQDPWKNLQPVTTVDVTTVTKSNHFYSNQITFIVTCAGTLVQHM</sequence>
<evidence type="ECO:0000256" key="1">
    <source>
        <dbReference type="SAM" id="MobiDB-lite"/>
    </source>
</evidence>
<dbReference type="Ensembl" id="ENSPNYT00000006125.1">
    <property type="protein sequence ID" value="ENSPNYP00000005974.1"/>
    <property type="gene ID" value="ENSPNYG00000004615.1"/>
</dbReference>
<dbReference type="Pfam" id="PF15502">
    <property type="entry name" value="MPLKIP"/>
    <property type="match status" value="1"/>
</dbReference>
<organism evidence="2">
    <name type="scientific">Pundamilia nyererei</name>
    <dbReference type="NCBI Taxonomy" id="303518"/>
    <lineage>
        <taxon>Eukaryota</taxon>
        <taxon>Metazoa</taxon>
        <taxon>Chordata</taxon>
        <taxon>Craniata</taxon>
        <taxon>Vertebrata</taxon>
        <taxon>Euteleostomi</taxon>
        <taxon>Actinopterygii</taxon>
        <taxon>Neopterygii</taxon>
        <taxon>Teleostei</taxon>
        <taxon>Neoteleostei</taxon>
        <taxon>Acanthomorphata</taxon>
        <taxon>Ovalentaria</taxon>
        <taxon>Cichlomorphae</taxon>
        <taxon>Cichliformes</taxon>
        <taxon>Cichlidae</taxon>
        <taxon>African cichlids</taxon>
        <taxon>Pseudocrenilabrinae</taxon>
        <taxon>Haplochromini</taxon>
        <taxon>Pundamilia</taxon>
    </lineage>
</organism>
<evidence type="ECO:0000313" key="2">
    <source>
        <dbReference type="Ensembl" id="ENSPNYP00000005974.1"/>
    </source>
</evidence>
<protein>
    <submittedName>
        <fullName evidence="2">Uncharacterized protein</fullName>
    </submittedName>
</protein>
<feature type="region of interest" description="Disordered" evidence="1">
    <location>
        <begin position="1"/>
        <end position="102"/>
    </location>
</feature>
<feature type="compositionally biased region" description="Low complexity" evidence="1">
    <location>
        <begin position="24"/>
        <end position="58"/>
    </location>
</feature>
<proteinExistence type="predicted"/>